<dbReference type="AlphaFoldDB" id="A0A6I3IW53"/>
<feature type="domain" description="YCII-related" evidence="2">
    <location>
        <begin position="7"/>
        <end position="86"/>
    </location>
</feature>
<reference evidence="3 4" key="1">
    <citation type="submission" date="2019-11" db="EMBL/GenBank/DDBJ databases">
        <title>Whole genome sequencing identifies a novel species of the genus Arsenicicoccus isolated from human blood.</title>
        <authorList>
            <person name="Jeong J.H."/>
            <person name="Kweon O.J."/>
            <person name="Kim H.R."/>
            <person name="Kim T.-H."/>
            <person name="Ha S.-M."/>
            <person name="Lee M.-K."/>
        </authorList>
    </citation>
    <scope>NUCLEOTIDE SEQUENCE [LARGE SCALE GENOMIC DNA]</scope>
    <source>
        <strain evidence="3 4">MKL-02</strain>
    </source>
</reference>
<evidence type="ECO:0000259" key="2">
    <source>
        <dbReference type="Pfam" id="PF03795"/>
    </source>
</evidence>
<accession>A0A6I3IW53</accession>
<dbReference type="InterPro" id="IPR011008">
    <property type="entry name" value="Dimeric_a/b-barrel"/>
</dbReference>
<gene>
    <name evidence="3" type="ORF">GGG17_03680</name>
</gene>
<keyword evidence="4" id="KW-1185">Reference proteome</keyword>
<dbReference type="InterPro" id="IPR005545">
    <property type="entry name" value="YCII"/>
</dbReference>
<evidence type="ECO:0000313" key="3">
    <source>
        <dbReference type="EMBL" id="MTB71086.1"/>
    </source>
</evidence>
<proteinExistence type="inferred from homology"/>
<dbReference type="EMBL" id="WLVL01000017">
    <property type="protein sequence ID" value="MTB71086.1"/>
    <property type="molecule type" value="Genomic_DNA"/>
</dbReference>
<dbReference type="Proteomes" id="UP000431092">
    <property type="component" value="Unassembled WGS sequence"/>
</dbReference>
<dbReference type="SUPFAM" id="SSF54909">
    <property type="entry name" value="Dimeric alpha+beta barrel"/>
    <property type="match status" value="1"/>
</dbReference>
<organism evidence="3 4">
    <name type="scientific">Arsenicicoccus cauae</name>
    <dbReference type="NCBI Taxonomy" id="2663847"/>
    <lineage>
        <taxon>Bacteria</taxon>
        <taxon>Bacillati</taxon>
        <taxon>Actinomycetota</taxon>
        <taxon>Actinomycetes</taxon>
        <taxon>Micrococcales</taxon>
        <taxon>Intrasporangiaceae</taxon>
        <taxon>Arsenicicoccus</taxon>
    </lineage>
</organism>
<evidence type="ECO:0000313" key="4">
    <source>
        <dbReference type="Proteomes" id="UP000431092"/>
    </source>
</evidence>
<comment type="similarity">
    <text evidence="1">Belongs to the YciI family.</text>
</comment>
<comment type="caution">
    <text evidence="3">The sequence shown here is derived from an EMBL/GenBank/DDBJ whole genome shotgun (WGS) entry which is preliminary data.</text>
</comment>
<sequence length="96" mass="10574">MAYYAVRYSYSDDPRLDEIRPEHRAFLGRLAEAGSLQASGPYVDVKPASALLILRADSADELRSLLEDDPFQQHGLVAGIDVTEWNPVIGVFAAQP</sequence>
<dbReference type="RefSeq" id="WP_154592429.1">
    <property type="nucleotide sequence ID" value="NZ_WLVL01000017.1"/>
</dbReference>
<protein>
    <recommendedName>
        <fullName evidence="2">YCII-related domain-containing protein</fullName>
    </recommendedName>
</protein>
<dbReference type="PANTHER" id="PTHR37828">
    <property type="entry name" value="GSR2449 PROTEIN"/>
    <property type="match status" value="1"/>
</dbReference>
<name>A0A6I3IW53_9MICO</name>
<dbReference type="PANTHER" id="PTHR37828:SF1">
    <property type="entry name" value="YCII-RELATED DOMAIN-CONTAINING PROTEIN"/>
    <property type="match status" value="1"/>
</dbReference>
<dbReference type="Pfam" id="PF03795">
    <property type="entry name" value="YCII"/>
    <property type="match status" value="1"/>
</dbReference>
<dbReference type="Gene3D" id="3.30.70.1060">
    <property type="entry name" value="Dimeric alpha+beta barrel"/>
    <property type="match status" value="1"/>
</dbReference>
<evidence type="ECO:0000256" key="1">
    <source>
        <dbReference type="ARBA" id="ARBA00007689"/>
    </source>
</evidence>